<organism evidence="1 2">
    <name type="scientific">Mesoterricola silvestris</name>
    <dbReference type="NCBI Taxonomy" id="2927979"/>
    <lineage>
        <taxon>Bacteria</taxon>
        <taxon>Pseudomonadati</taxon>
        <taxon>Acidobacteriota</taxon>
        <taxon>Holophagae</taxon>
        <taxon>Holophagales</taxon>
        <taxon>Holophagaceae</taxon>
        <taxon>Mesoterricola</taxon>
    </lineage>
</organism>
<evidence type="ECO:0008006" key="3">
    <source>
        <dbReference type="Google" id="ProtNLM"/>
    </source>
</evidence>
<name>A0AA48KDU4_9BACT</name>
<dbReference type="RefSeq" id="WP_316413472.1">
    <property type="nucleotide sequence ID" value="NZ_AP027080.1"/>
</dbReference>
<evidence type="ECO:0000313" key="2">
    <source>
        <dbReference type="Proteomes" id="UP001238179"/>
    </source>
</evidence>
<sequence length="321" mass="35239">MKLRVALMLGMVVALGVGTGCRRKKAAPPVTAWLNLDRQPPEEGALGVLEGPGTGQQEFTVYWVKARQGGSSLPGLEVLDWFKGPKAEKVMAVECLSLSGPLVTGEPSEHPAVYALDKGRALVWGGPLGWGWVDLAASRARVTTLEGHLEAILADSRLSVKERTSREGWTLHNRLMLSLALQAVRTEPRDDAPYAPTGFPDGRMVGEALWRTSAPREFAPGRNAPPHSQEDLDVQRTPRKVRDVVVSPLERRGDWIQVAFPEPGYPTYLVDASGLGESADNQALMVKWSPQPAGWVRLYQRGPVEGTSIRLWSWTYYGSRE</sequence>
<dbReference type="KEGG" id="msil:METEAL_39720"/>
<gene>
    <name evidence="1" type="ORF">METEAL_39720</name>
</gene>
<dbReference type="Proteomes" id="UP001238179">
    <property type="component" value="Chromosome"/>
</dbReference>
<evidence type="ECO:0000313" key="1">
    <source>
        <dbReference type="EMBL" id="BDU74798.1"/>
    </source>
</evidence>
<accession>A0AA48KDU4</accession>
<keyword evidence="2" id="KW-1185">Reference proteome</keyword>
<dbReference type="EMBL" id="AP027080">
    <property type="protein sequence ID" value="BDU74798.1"/>
    <property type="molecule type" value="Genomic_DNA"/>
</dbReference>
<protein>
    <recommendedName>
        <fullName evidence="3">Lipoprotein</fullName>
    </recommendedName>
</protein>
<dbReference type="AlphaFoldDB" id="A0AA48KDU4"/>
<dbReference type="PROSITE" id="PS51257">
    <property type="entry name" value="PROKAR_LIPOPROTEIN"/>
    <property type="match status" value="1"/>
</dbReference>
<proteinExistence type="predicted"/>
<reference evidence="2" key="1">
    <citation type="journal article" date="2023" name="Int. J. Syst. Evol. Microbiol.">
        <title>Mesoterricola silvestris gen. nov., sp. nov., Mesoterricola sediminis sp. nov., Geothrix oryzae sp. nov., Geothrix edaphica sp. nov., Geothrix rubra sp. nov., and Geothrix limicola sp. nov., six novel members of Acidobacteriota isolated from soils.</title>
        <authorList>
            <person name="Itoh H."/>
            <person name="Sugisawa Y."/>
            <person name="Mise K."/>
            <person name="Xu Z."/>
            <person name="Kuniyasu M."/>
            <person name="Ushijima N."/>
            <person name="Kawano K."/>
            <person name="Kobayashi E."/>
            <person name="Shiratori Y."/>
            <person name="Masuda Y."/>
            <person name="Senoo K."/>
        </authorList>
    </citation>
    <scope>NUCLEOTIDE SEQUENCE [LARGE SCALE GENOMIC DNA]</scope>
    <source>
        <strain evidence="2">W79</strain>
    </source>
</reference>